<keyword evidence="4 7" id="KW-0812">Transmembrane</keyword>
<evidence type="ECO:0000256" key="4">
    <source>
        <dbReference type="ARBA" id="ARBA00022692"/>
    </source>
</evidence>
<keyword evidence="9" id="KW-1185">Reference proteome</keyword>
<reference evidence="9" key="1">
    <citation type="journal article" date="2019" name="Int. J. Syst. Evol. Microbiol.">
        <title>The Global Catalogue of Microorganisms (GCM) 10K type strain sequencing project: providing services to taxonomists for standard genome sequencing and annotation.</title>
        <authorList>
            <consortium name="The Broad Institute Genomics Platform"/>
            <consortium name="The Broad Institute Genome Sequencing Center for Infectious Disease"/>
            <person name="Wu L."/>
            <person name="Ma J."/>
        </authorList>
    </citation>
    <scope>NUCLEOTIDE SEQUENCE [LARGE SCALE GENOMIC DNA]</scope>
    <source>
        <strain evidence="9">CGMCC 1.14993</strain>
    </source>
</reference>
<name>A0A8J3AHJ8_9BACI</name>
<keyword evidence="5 7" id="KW-1133">Transmembrane helix</keyword>
<feature type="transmembrane region" description="Helical" evidence="7">
    <location>
        <begin position="353"/>
        <end position="373"/>
    </location>
</feature>
<comment type="caution">
    <text evidence="8">The sequence shown here is derived from an EMBL/GenBank/DDBJ whole genome shotgun (WGS) entry which is preliminary data.</text>
</comment>
<comment type="subcellular location">
    <subcellularLocation>
        <location evidence="1">Cell membrane</location>
        <topology evidence="1">Multi-pass membrane protein</topology>
    </subcellularLocation>
</comment>
<dbReference type="EMBL" id="BMHB01000001">
    <property type="protein sequence ID" value="GGI10103.1"/>
    <property type="molecule type" value="Genomic_DNA"/>
</dbReference>
<evidence type="ECO:0000256" key="2">
    <source>
        <dbReference type="ARBA" id="ARBA00022448"/>
    </source>
</evidence>
<feature type="transmembrane region" description="Helical" evidence="7">
    <location>
        <begin position="136"/>
        <end position="155"/>
    </location>
</feature>
<keyword evidence="2" id="KW-0813">Transport</keyword>
<dbReference type="InterPro" id="IPR036458">
    <property type="entry name" value="Na:dicarbo_symporter_sf"/>
</dbReference>
<gene>
    <name evidence="8" type="primary">gltT</name>
    <name evidence="8" type="ORF">GCM10007380_01110</name>
</gene>
<dbReference type="GO" id="GO:0015293">
    <property type="term" value="F:symporter activity"/>
    <property type="evidence" value="ECO:0007669"/>
    <property type="project" value="UniProtKB-KW"/>
</dbReference>
<dbReference type="GO" id="GO:0005886">
    <property type="term" value="C:plasma membrane"/>
    <property type="evidence" value="ECO:0007669"/>
    <property type="project" value="UniProtKB-SubCell"/>
</dbReference>
<evidence type="ECO:0000256" key="1">
    <source>
        <dbReference type="ARBA" id="ARBA00004651"/>
    </source>
</evidence>
<dbReference type="SUPFAM" id="SSF118215">
    <property type="entry name" value="Proton glutamate symport protein"/>
    <property type="match status" value="1"/>
</dbReference>
<keyword evidence="3" id="KW-1003">Cell membrane</keyword>
<dbReference type="PANTHER" id="PTHR42865">
    <property type="entry name" value="PROTON/GLUTAMATE-ASPARTATE SYMPORTER"/>
    <property type="match status" value="1"/>
</dbReference>
<feature type="transmembrane region" description="Helical" evidence="7">
    <location>
        <begin position="12"/>
        <end position="35"/>
    </location>
</feature>
<dbReference type="PRINTS" id="PR00173">
    <property type="entry name" value="EDTRNSPORT"/>
</dbReference>
<dbReference type="PANTHER" id="PTHR42865:SF7">
    <property type="entry name" value="PROTON_GLUTAMATE-ASPARTATE SYMPORTER"/>
    <property type="match status" value="1"/>
</dbReference>
<dbReference type="Pfam" id="PF00375">
    <property type="entry name" value="SDF"/>
    <property type="match status" value="1"/>
</dbReference>
<accession>A0A8J3AHJ8</accession>
<organism evidence="8 9">
    <name type="scientific">Gottfriedia solisilvae</name>
    <dbReference type="NCBI Taxonomy" id="1516104"/>
    <lineage>
        <taxon>Bacteria</taxon>
        <taxon>Bacillati</taxon>
        <taxon>Bacillota</taxon>
        <taxon>Bacilli</taxon>
        <taxon>Bacillales</taxon>
        <taxon>Bacillaceae</taxon>
        <taxon>Gottfriedia</taxon>
    </lineage>
</organism>
<evidence type="ECO:0000313" key="9">
    <source>
        <dbReference type="Proteomes" id="UP000626244"/>
    </source>
</evidence>
<dbReference type="AlphaFoldDB" id="A0A8J3AHJ8"/>
<dbReference type="Proteomes" id="UP000626244">
    <property type="component" value="Unassembled WGS sequence"/>
</dbReference>
<feature type="transmembrane region" description="Helical" evidence="7">
    <location>
        <begin position="216"/>
        <end position="238"/>
    </location>
</feature>
<keyword evidence="6 7" id="KW-0472">Membrane</keyword>
<dbReference type="Gene3D" id="1.10.3860.10">
    <property type="entry name" value="Sodium:dicarboxylate symporter"/>
    <property type="match status" value="1"/>
</dbReference>
<evidence type="ECO:0000313" key="8">
    <source>
        <dbReference type="EMBL" id="GGI10103.1"/>
    </source>
</evidence>
<dbReference type="InterPro" id="IPR001991">
    <property type="entry name" value="Na-dicarboxylate_symporter"/>
</dbReference>
<dbReference type="RefSeq" id="WP_088002722.1">
    <property type="nucleotide sequence ID" value="NZ_BMHB01000001.1"/>
</dbReference>
<evidence type="ECO:0000256" key="6">
    <source>
        <dbReference type="ARBA" id="ARBA00023136"/>
    </source>
</evidence>
<protein>
    <submittedName>
        <fullName evidence="8">Sodium:proton antiporter</fullName>
    </submittedName>
</protein>
<feature type="transmembrane region" description="Helical" evidence="7">
    <location>
        <begin position="41"/>
        <end position="59"/>
    </location>
</feature>
<evidence type="ECO:0000256" key="5">
    <source>
        <dbReference type="ARBA" id="ARBA00022989"/>
    </source>
</evidence>
<evidence type="ECO:0000256" key="3">
    <source>
        <dbReference type="ARBA" id="ARBA00022475"/>
    </source>
</evidence>
<feature type="transmembrane region" description="Helical" evidence="7">
    <location>
        <begin position="80"/>
        <end position="99"/>
    </location>
</feature>
<dbReference type="GO" id="GO:0006835">
    <property type="term" value="P:dicarboxylic acid transport"/>
    <property type="evidence" value="ECO:0007669"/>
    <property type="project" value="TreeGrafter"/>
</dbReference>
<evidence type="ECO:0000256" key="7">
    <source>
        <dbReference type="SAM" id="Phobius"/>
    </source>
</evidence>
<feature type="transmembrane region" description="Helical" evidence="7">
    <location>
        <begin position="176"/>
        <end position="196"/>
    </location>
</feature>
<proteinExistence type="predicted"/>
<sequence length="402" mass="42976">MKVSWKNYAFPLILLISIVIGSFIGYMSESVGIALKPIGDLFLNLLFVVVVPLVFFSIASSFANGGGENFGKMIRNMSGVFLFTGIISAVIMLLVMKIYPPAHGVNIPIVKPDATEDLSVAEQIVNTFTVSDFSGLFSRSNMMAIIVFAVLVGLATNKAGEKADIVKKLLSSGNIVIMNMVNYIMYLAPLGLGAYFAYLVPTYGKELVGSYARVFILYYVTAILLYFIVYSIFAYMAGGREGFIIYWKNVIPSTLTSLGTCSSAATIPTNFESAEKMGVSKNVRETVIPLASALHKDGSVMGGVVKVAFAFGVFHMNFSGVNIYLVTIGIALLVGMVMGAIPNGGMIGEMLILSLFGLPVEALPILAAISTIIDPPATMLNATGDLSATMLVERMTNGKKSA</sequence>
<dbReference type="OrthoDB" id="9768885at2"/>
<feature type="transmembrane region" description="Helical" evidence="7">
    <location>
        <begin position="323"/>
        <end position="341"/>
    </location>
</feature>